<dbReference type="InterPro" id="IPR013325">
    <property type="entry name" value="RNA_pol_sigma_r2"/>
</dbReference>
<comment type="similarity">
    <text evidence="1">Belongs to the sigma-70 factor family. ECF subfamily.</text>
</comment>
<evidence type="ECO:0000256" key="4">
    <source>
        <dbReference type="ARBA" id="ARBA00023163"/>
    </source>
</evidence>
<dbReference type="Pfam" id="PF08281">
    <property type="entry name" value="Sigma70_r4_2"/>
    <property type="match status" value="1"/>
</dbReference>
<dbReference type="InterPro" id="IPR039425">
    <property type="entry name" value="RNA_pol_sigma-70-like"/>
</dbReference>
<dbReference type="CDD" id="cd06171">
    <property type="entry name" value="Sigma70_r4"/>
    <property type="match status" value="1"/>
</dbReference>
<dbReference type="AlphaFoldDB" id="A0A5R8KCY3"/>
<sequence>MKYPNMEFDSAHGNITTGVIQTSDEMLMKYLSQKKPEALQDLYHRYHGLLRSVILRVIHNPAEAEDVLQEVYLEVWKRADSYCETKGKPLGWLITLARRRAIDRIRHLTAYRGATDRYEVECKHLQAAHEHHAEEDTVSREDMRSYLVSLLERLPDNQRVVVEKAYFDGWSQRQIASNMDIPLGTVKTRIELGLRKLSNVMNGSRARIE</sequence>
<proteinExistence type="inferred from homology"/>
<organism evidence="7 8">
    <name type="scientific">Phragmitibacter flavus</name>
    <dbReference type="NCBI Taxonomy" id="2576071"/>
    <lineage>
        <taxon>Bacteria</taxon>
        <taxon>Pseudomonadati</taxon>
        <taxon>Verrucomicrobiota</taxon>
        <taxon>Verrucomicrobiia</taxon>
        <taxon>Verrucomicrobiales</taxon>
        <taxon>Verrucomicrobiaceae</taxon>
        <taxon>Phragmitibacter</taxon>
    </lineage>
</organism>
<name>A0A5R8KCY3_9BACT</name>
<dbReference type="Gene3D" id="1.10.10.10">
    <property type="entry name" value="Winged helix-like DNA-binding domain superfamily/Winged helix DNA-binding domain"/>
    <property type="match status" value="1"/>
</dbReference>
<comment type="caution">
    <text evidence="7">The sequence shown here is derived from an EMBL/GenBank/DDBJ whole genome shotgun (WGS) entry which is preliminary data.</text>
</comment>
<dbReference type="NCBIfam" id="TIGR02937">
    <property type="entry name" value="sigma70-ECF"/>
    <property type="match status" value="1"/>
</dbReference>
<dbReference type="InterPro" id="IPR013324">
    <property type="entry name" value="RNA_pol_sigma_r3/r4-like"/>
</dbReference>
<dbReference type="InterPro" id="IPR007627">
    <property type="entry name" value="RNA_pol_sigma70_r2"/>
</dbReference>
<dbReference type="OrthoDB" id="9798255at2"/>
<evidence type="ECO:0000313" key="7">
    <source>
        <dbReference type="EMBL" id="TLD70143.1"/>
    </source>
</evidence>
<evidence type="ECO:0000259" key="6">
    <source>
        <dbReference type="Pfam" id="PF08281"/>
    </source>
</evidence>
<dbReference type="RefSeq" id="WP_138086740.1">
    <property type="nucleotide sequence ID" value="NZ_VAUV01000009.1"/>
</dbReference>
<dbReference type="Proteomes" id="UP000306196">
    <property type="component" value="Unassembled WGS sequence"/>
</dbReference>
<dbReference type="InterPro" id="IPR013249">
    <property type="entry name" value="RNA_pol_sigma70_r4_t2"/>
</dbReference>
<keyword evidence="3" id="KW-0731">Sigma factor</keyword>
<evidence type="ECO:0000256" key="2">
    <source>
        <dbReference type="ARBA" id="ARBA00023015"/>
    </source>
</evidence>
<dbReference type="InterPro" id="IPR036388">
    <property type="entry name" value="WH-like_DNA-bd_sf"/>
</dbReference>
<reference evidence="7 8" key="1">
    <citation type="submission" date="2019-05" db="EMBL/GenBank/DDBJ databases">
        <title>Verrucobacter flavum gen. nov., sp. nov. a new member of the family Verrucomicrobiaceae.</title>
        <authorList>
            <person name="Szuroczki S."/>
            <person name="Abbaszade G."/>
            <person name="Szabo A."/>
            <person name="Felfoldi T."/>
            <person name="Schumann P."/>
            <person name="Boka K."/>
            <person name="Keki Z."/>
            <person name="Toumi M."/>
            <person name="Toth E."/>
        </authorList>
    </citation>
    <scope>NUCLEOTIDE SEQUENCE [LARGE SCALE GENOMIC DNA]</scope>
    <source>
        <strain evidence="7 8">MG-N-17</strain>
    </source>
</reference>
<accession>A0A5R8KCY3</accession>
<evidence type="ECO:0000256" key="3">
    <source>
        <dbReference type="ARBA" id="ARBA00023082"/>
    </source>
</evidence>
<evidence type="ECO:0000313" key="8">
    <source>
        <dbReference type="Proteomes" id="UP000306196"/>
    </source>
</evidence>
<evidence type="ECO:0000256" key="1">
    <source>
        <dbReference type="ARBA" id="ARBA00010641"/>
    </source>
</evidence>
<dbReference type="Pfam" id="PF04542">
    <property type="entry name" value="Sigma70_r2"/>
    <property type="match status" value="1"/>
</dbReference>
<evidence type="ECO:0000259" key="5">
    <source>
        <dbReference type="Pfam" id="PF04542"/>
    </source>
</evidence>
<dbReference type="PANTHER" id="PTHR43133">
    <property type="entry name" value="RNA POLYMERASE ECF-TYPE SIGMA FACTO"/>
    <property type="match status" value="1"/>
</dbReference>
<dbReference type="Gene3D" id="1.10.1740.10">
    <property type="match status" value="1"/>
</dbReference>
<feature type="domain" description="RNA polymerase sigma factor 70 region 4 type 2" evidence="6">
    <location>
        <begin position="146"/>
        <end position="197"/>
    </location>
</feature>
<keyword evidence="8" id="KW-1185">Reference proteome</keyword>
<keyword evidence="2" id="KW-0805">Transcription regulation</keyword>
<gene>
    <name evidence="7" type="ORF">FEM03_13190</name>
</gene>
<dbReference type="GO" id="GO:0016987">
    <property type="term" value="F:sigma factor activity"/>
    <property type="evidence" value="ECO:0007669"/>
    <property type="project" value="UniProtKB-KW"/>
</dbReference>
<dbReference type="SUPFAM" id="SSF88659">
    <property type="entry name" value="Sigma3 and sigma4 domains of RNA polymerase sigma factors"/>
    <property type="match status" value="1"/>
</dbReference>
<feature type="domain" description="RNA polymerase sigma-70 region 2" evidence="5">
    <location>
        <begin position="42"/>
        <end position="107"/>
    </location>
</feature>
<dbReference type="PANTHER" id="PTHR43133:SF62">
    <property type="entry name" value="RNA POLYMERASE SIGMA FACTOR SIGZ"/>
    <property type="match status" value="1"/>
</dbReference>
<dbReference type="SUPFAM" id="SSF88946">
    <property type="entry name" value="Sigma2 domain of RNA polymerase sigma factors"/>
    <property type="match status" value="1"/>
</dbReference>
<dbReference type="GO" id="GO:0006352">
    <property type="term" value="P:DNA-templated transcription initiation"/>
    <property type="evidence" value="ECO:0007669"/>
    <property type="project" value="InterPro"/>
</dbReference>
<dbReference type="GO" id="GO:0003677">
    <property type="term" value="F:DNA binding"/>
    <property type="evidence" value="ECO:0007669"/>
    <property type="project" value="InterPro"/>
</dbReference>
<dbReference type="InterPro" id="IPR014284">
    <property type="entry name" value="RNA_pol_sigma-70_dom"/>
</dbReference>
<dbReference type="EMBL" id="VAUV01000009">
    <property type="protein sequence ID" value="TLD70143.1"/>
    <property type="molecule type" value="Genomic_DNA"/>
</dbReference>
<protein>
    <submittedName>
        <fullName evidence="7">Sigma-70 family RNA polymerase sigma factor</fullName>
    </submittedName>
</protein>
<keyword evidence="4" id="KW-0804">Transcription</keyword>